<proteinExistence type="predicted"/>
<feature type="region of interest" description="Disordered" evidence="6">
    <location>
        <begin position="258"/>
        <end position="289"/>
    </location>
</feature>
<dbReference type="PANTHER" id="PTHR21248:SF22">
    <property type="entry name" value="PHOSPHOLIPASE D"/>
    <property type="match status" value="1"/>
</dbReference>
<organism evidence="9 10">
    <name type="scientific">Pseudoroseicyclus aestuarii</name>
    <dbReference type="NCBI Taxonomy" id="1795041"/>
    <lineage>
        <taxon>Bacteria</taxon>
        <taxon>Pseudomonadati</taxon>
        <taxon>Pseudomonadota</taxon>
        <taxon>Alphaproteobacteria</taxon>
        <taxon>Rhodobacterales</taxon>
        <taxon>Paracoccaceae</taxon>
        <taxon>Pseudoroseicyclus</taxon>
    </lineage>
</organism>
<evidence type="ECO:0000256" key="5">
    <source>
        <dbReference type="ARBA" id="ARBA00029594"/>
    </source>
</evidence>
<feature type="compositionally biased region" description="Pro residues" evidence="6">
    <location>
        <begin position="265"/>
        <end position="276"/>
    </location>
</feature>
<protein>
    <recommendedName>
        <fullName evidence="3">Phospholipase D</fullName>
    </recommendedName>
    <alternativeName>
        <fullName evidence="5">Choline phosphatase</fullName>
    </alternativeName>
</protein>
<sequence length="454" mass="48837">MIWLDTHLVTVVISAAALLATLFVLQQRRTPQSAAAWLLFIVVVPWLALPLFLMLGFRKQGSRYPAIPFTGTAASRADPAGGPAEALRAFGIPAACTGSALHLHRDGQEAWEALLALVDSATSRIDVTLYLIENDAVGRDLLARLEARAAEGIAVRLLVDELGGFLRPRGALRALSRAGGEVRTFSPLLRLPSKGHFNLRNHRKTVIADNTRVWAGGRNAGASYLGPEADPTRWDDISYTLEGGAAVRTIDEVFRSDWATAGGNPPEPAPEVPPAPGATACVQPVPSGPDVRGDPFHDVLVQMIHAATSRVWIHTPYFLPTEGLGAALATAARRGVDVRITVPDRSNHRVTDFARGGYLRALEDAGATILRRPTMSHAKMAVIDAAAWTGSPNVDIRSMLLNFELALFVYDAPSVAWLANWYEASGTGAQRGLPPASFWRRLAEGVFRLGAPLL</sequence>
<dbReference type="InterPro" id="IPR001736">
    <property type="entry name" value="PLipase_D/transphosphatidylase"/>
</dbReference>
<dbReference type="GO" id="GO:0030572">
    <property type="term" value="F:phosphatidyltransferase activity"/>
    <property type="evidence" value="ECO:0007669"/>
    <property type="project" value="UniProtKB-ARBA"/>
</dbReference>
<dbReference type="Pfam" id="PF13091">
    <property type="entry name" value="PLDc_2"/>
    <property type="match status" value="2"/>
</dbReference>
<dbReference type="PROSITE" id="PS50035">
    <property type="entry name" value="PLD"/>
    <property type="match status" value="1"/>
</dbReference>
<dbReference type="AlphaFoldDB" id="A0A318SXW2"/>
<evidence type="ECO:0000256" key="1">
    <source>
        <dbReference type="ARBA" id="ARBA00003145"/>
    </source>
</evidence>
<gene>
    <name evidence="9" type="ORF">DFP88_101832</name>
</gene>
<dbReference type="InterPro" id="IPR025202">
    <property type="entry name" value="PLD-like_dom"/>
</dbReference>
<keyword evidence="7" id="KW-0472">Membrane</keyword>
<keyword evidence="7" id="KW-0812">Transmembrane</keyword>
<evidence type="ECO:0000313" key="9">
    <source>
        <dbReference type="EMBL" id="PYE86155.1"/>
    </source>
</evidence>
<dbReference type="GO" id="GO:0005576">
    <property type="term" value="C:extracellular region"/>
    <property type="evidence" value="ECO:0007669"/>
    <property type="project" value="UniProtKB-SubCell"/>
</dbReference>
<feature type="transmembrane region" description="Helical" evidence="7">
    <location>
        <begin position="37"/>
        <end position="57"/>
    </location>
</feature>
<reference evidence="9 10" key="1">
    <citation type="submission" date="2018-06" db="EMBL/GenBank/DDBJ databases">
        <title>Genomic Encyclopedia of Type Strains, Phase III (KMG-III): the genomes of soil and plant-associated and newly described type strains.</title>
        <authorList>
            <person name="Whitman W."/>
        </authorList>
    </citation>
    <scope>NUCLEOTIDE SEQUENCE [LARGE SCALE GENOMIC DNA]</scope>
    <source>
        <strain evidence="9 10">CECT 9025</strain>
    </source>
</reference>
<evidence type="ECO:0000256" key="3">
    <source>
        <dbReference type="ARBA" id="ARBA00018392"/>
    </source>
</evidence>
<name>A0A318SXW2_9RHOB</name>
<dbReference type="GO" id="GO:0005886">
    <property type="term" value="C:plasma membrane"/>
    <property type="evidence" value="ECO:0007669"/>
    <property type="project" value="UniProtKB-SubCell"/>
</dbReference>
<dbReference type="SUPFAM" id="SSF56024">
    <property type="entry name" value="Phospholipase D/nuclease"/>
    <property type="match status" value="2"/>
</dbReference>
<feature type="transmembrane region" description="Helical" evidence="7">
    <location>
        <begin position="6"/>
        <end position="25"/>
    </location>
</feature>
<keyword evidence="4" id="KW-0964">Secreted</keyword>
<comment type="function">
    <text evidence="1">Could be a virulence factor.</text>
</comment>
<dbReference type="Gene3D" id="3.30.870.10">
    <property type="entry name" value="Endonuclease Chain A"/>
    <property type="match status" value="2"/>
</dbReference>
<evidence type="ECO:0000313" key="10">
    <source>
        <dbReference type="Proteomes" id="UP000248311"/>
    </source>
</evidence>
<feature type="domain" description="PLD phosphodiesterase" evidence="8">
    <location>
        <begin position="197"/>
        <end position="224"/>
    </location>
</feature>
<dbReference type="OrthoDB" id="9762009at2"/>
<accession>A0A318SXW2</accession>
<keyword evidence="7" id="KW-1133">Transmembrane helix</keyword>
<keyword evidence="10" id="KW-1185">Reference proteome</keyword>
<dbReference type="EMBL" id="QJTE01000001">
    <property type="protein sequence ID" value="PYE86155.1"/>
    <property type="molecule type" value="Genomic_DNA"/>
</dbReference>
<evidence type="ECO:0000256" key="2">
    <source>
        <dbReference type="ARBA" id="ARBA00004613"/>
    </source>
</evidence>
<evidence type="ECO:0000256" key="6">
    <source>
        <dbReference type="SAM" id="MobiDB-lite"/>
    </source>
</evidence>
<evidence type="ECO:0000256" key="7">
    <source>
        <dbReference type="SAM" id="Phobius"/>
    </source>
</evidence>
<comment type="subcellular location">
    <subcellularLocation>
        <location evidence="2">Secreted</location>
    </subcellularLocation>
</comment>
<dbReference type="Proteomes" id="UP000248311">
    <property type="component" value="Unassembled WGS sequence"/>
</dbReference>
<dbReference type="PANTHER" id="PTHR21248">
    <property type="entry name" value="CARDIOLIPIN SYNTHASE"/>
    <property type="match status" value="1"/>
</dbReference>
<dbReference type="GO" id="GO:0032049">
    <property type="term" value="P:cardiolipin biosynthetic process"/>
    <property type="evidence" value="ECO:0007669"/>
    <property type="project" value="UniProtKB-ARBA"/>
</dbReference>
<evidence type="ECO:0000256" key="4">
    <source>
        <dbReference type="ARBA" id="ARBA00022525"/>
    </source>
</evidence>
<comment type="caution">
    <text evidence="9">The sequence shown here is derived from an EMBL/GenBank/DDBJ whole genome shotgun (WGS) entry which is preliminary data.</text>
</comment>
<dbReference type="RefSeq" id="WP_110813148.1">
    <property type="nucleotide sequence ID" value="NZ_QJTE01000001.1"/>
</dbReference>
<evidence type="ECO:0000259" key="8">
    <source>
        <dbReference type="PROSITE" id="PS50035"/>
    </source>
</evidence>